<evidence type="ECO:0000313" key="12">
    <source>
        <dbReference type="Proteomes" id="UP001191082"/>
    </source>
</evidence>
<keyword evidence="4" id="KW-0472">Membrane</keyword>
<comment type="pathway">
    <text evidence="2">Lipid metabolism; fatty acid beta-oxidation.</text>
</comment>
<dbReference type="InterPro" id="IPR045851">
    <property type="entry name" value="AMP-bd_C_sf"/>
</dbReference>
<dbReference type="Gene3D" id="3.30.300.30">
    <property type="match status" value="1"/>
</dbReference>
<evidence type="ECO:0000256" key="3">
    <source>
        <dbReference type="ARBA" id="ARBA00022598"/>
    </source>
</evidence>
<dbReference type="SUPFAM" id="SSF56801">
    <property type="entry name" value="Acetyl-CoA synthetase-like"/>
    <property type="match status" value="1"/>
</dbReference>
<evidence type="ECO:0000256" key="8">
    <source>
        <dbReference type="SAM" id="MobiDB-lite"/>
    </source>
</evidence>
<organism evidence="11 12">
    <name type="scientific">Arenibacterium halophilum</name>
    <dbReference type="NCBI Taxonomy" id="2583821"/>
    <lineage>
        <taxon>Bacteria</taxon>
        <taxon>Pseudomonadati</taxon>
        <taxon>Pseudomonadota</taxon>
        <taxon>Alphaproteobacteria</taxon>
        <taxon>Rhodobacterales</taxon>
        <taxon>Paracoccaceae</taxon>
        <taxon>Arenibacterium</taxon>
    </lineage>
</organism>
<keyword evidence="12" id="KW-1185">Reference proteome</keyword>
<evidence type="ECO:0000256" key="7">
    <source>
        <dbReference type="ARBA" id="ARBA00042773"/>
    </source>
</evidence>
<feature type="compositionally biased region" description="Basic and acidic residues" evidence="8">
    <location>
        <begin position="541"/>
        <end position="558"/>
    </location>
</feature>
<dbReference type="EMBL" id="VCPC01000001">
    <property type="protein sequence ID" value="TMV15284.1"/>
    <property type="molecule type" value="Genomic_DNA"/>
</dbReference>
<sequence length="567" mass="61665">MRNEISHSGRKTMAITPIPGDRPWLRHYPDTVRRDFAPDPTTMTALMTRAFDRYADTVHIEYYGTSYTYADMRAQVARVASALRARGIGKGDCVALHLPNCPWHPIFFFGVLAAGAAVTHLSPLDAHHELSHKLRDSGAKLAVTLTTPELGSHFAPLLASGETPPLVMCPDQVSAMGRVCPVLEGAMSVADFLSGHDGAAYDPVPVTPEDTALLQYTGGTTGVPKAAVLSHANLSAAVLIYAEAAKDDPGSDPGKSALLYAPMFHIMGLTAGLLKRTHEGGTLHVRLRYDAETAVREIEEKRIASFGGVPTTWIALLQIPDIDRRDLSSLEYVGSGGAPLPVEVYNRVKQLTGLKLRGGWGMTETSPAGTNVPRTMPDEKLGTIGIPLPGIDMKIVDVDDASRTLGPNETGEMVIKGPNVLRAYWKKPEETRAAFHDGWFLTGDVGYMDDDGYFYLVDRKKDMILSGGFNVYPLMIENAVHQHPDVSEAIAIGVPDDYRGESAKVFVRLNRGAKPFTLDALQGFLADKLGRHEVPRHLEFRDELPHTPVGKPDRKALKQQEAAPAES</sequence>
<dbReference type="InterPro" id="IPR025110">
    <property type="entry name" value="AMP-bd_C"/>
</dbReference>
<evidence type="ECO:0000256" key="1">
    <source>
        <dbReference type="ARBA" id="ARBA00004170"/>
    </source>
</evidence>
<keyword evidence="3" id="KW-0436">Ligase</keyword>
<comment type="subcellular location">
    <subcellularLocation>
        <location evidence="1">Membrane</location>
        <topology evidence="1">Peripheral membrane protein</topology>
    </subcellularLocation>
</comment>
<evidence type="ECO:0000259" key="9">
    <source>
        <dbReference type="Pfam" id="PF00501"/>
    </source>
</evidence>
<comment type="caution">
    <text evidence="11">The sequence shown here is derived from an EMBL/GenBank/DDBJ whole genome shotgun (WGS) entry which is preliminary data.</text>
</comment>
<dbReference type="InterPro" id="IPR000873">
    <property type="entry name" value="AMP-dep_synth/lig_dom"/>
</dbReference>
<dbReference type="InterPro" id="IPR050237">
    <property type="entry name" value="ATP-dep_AMP-bd_enzyme"/>
</dbReference>
<reference evidence="11 12" key="1">
    <citation type="submission" date="2019-05" db="EMBL/GenBank/DDBJ databases">
        <title>Marivita sp. nov. isolated from sea sediment.</title>
        <authorList>
            <person name="Kim W."/>
        </authorList>
    </citation>
    <scope>NUCLEOTIDE SEQUENCE [LARGE SCALE GENOMIC DNA]</scope>
    <source>
        <strain evidence="11 12">CAU 1492</strain>
    </source>
</reference>
<evidence type="ECO:0000259" key="10">
    <source>
        <dbReference type="Pfam" id="PF13193"/>
    </source>
</evidence>
<dbReference type="Pfam" id="PF13193">
    <property type="entry name" value="AMP-binding_C"/>
    <property type="match status" value="1"/>
</dbReference>
<feature type="domain" description="AMP-dependent synthetase/ligase" evidence="9">
    <location>
        <begin position="49"/>
        <end position="425"/>
    </location>
</feature>
<dbReference type="Gene3D" id="3.40.50.12780">
    <property type="entry name" value="N-terminal domain of ligase-like"/>
    <property type="match status" value="1"/>
</dbReference>
<dbReference type="PANTHER" id="PTHR43767:SF8">
    <property type="entry name" value="LONG-CHAIN-FATTY-ACID--COA LIGASE"/>
    <property type="match status" value="1"/>
</dbReference>
<protein>
    <recommendedName>
        <fullName evidence="6">Long-chain-fatty-acid--CoA ligase</fullName>
        <ecNumber evidence="5">6.2.1.3</ecNumber>
    </recommendedName>
    <alternativeName>
        <fullName evidence="7">Long-chain acyl-CoA synthetase</fullName>
    </alternativeName>
</protein>
<gene>
    <name evidence="11" type="ORF">FGK64_04800</name>
</gene>
<evidence type="ECO:0000313" key="11">
    <source>
        <dbReference type="EMBL" id="TMV15284.1"/>
    </source>
</evidence>
<evidence type="ECO:0000256" key="6">
    <source>
        <dbReference type="ARBA" id="ARBA00039545"/>
    </source>
</evidence>
<proteinExistence type="predicted"/>
<evidence type="ECO:0000256" key="2">
    <source>
        <dbReference type="ARBA" id="ARBA00005005"/>
    </source>
</evidence>
<dbReference type="EC" id="6.2.1.3" evidence="5"/>
<dbReference type="PANTHER" id="PTHR43767">
    <property type="entry name" value="LONG-CHAIN-FATTY-ACID--COA LIGASE"/>
    <property type="match status" value="1"/>
</dbReference>
<dbReference type="InterPro" id="IPR042099">
    <property type="entry name" value="ANL_N_sf"/>
</dbReference>
<feature type="region of interest" description="Disordered" evidence="8">
    <location>
        <begin position="541"/>
        <end position="567"/>
    </location>
</feature>
<dbReference type="Pfam" id="PF00501">
    <property type="entry name" value="AMP-binding"/>
    <property type="match status" value="1"/>
</dbReference>
<evidence type="ECO:0000256" key="4">
    <source>
        <dbReference type="ARBA" id="ARBA00023136"/>
    </source>
</evidence>
<accession>A0ABY2XE79</accession>
<name>A0ABY2XE79_9RHOB</name>
<dbReference type="PROSITE" id="PS00455">
    <property type="entry name" value="AMP_BINDING"/>
    <property type="match status" value="1"/>
</dbReference>
<dbReference type="InterPro" id="IPR020845">
    <property type="entry name" value="AMP-binding_CS"/>
</dbReference>
<feature type="domain" description="AMP-binding enzyme C-terminal" evidence="10">
    <location>
        <begin position="476"/>
        <end position="551"/>
    </location>
</feature>
<dbReference type="Proteomes" id="UP001191082">
    <property type="component" value="Unassembled WGS sequence"/>
</dbReference>
<evidence type="ECO:0000256" key="5">
    <source>
        <dbReference type="ARBA" id="ARBA00026121"/>
    </source>
</evidence>